<comment type="similarity">
    <text evidence="1">Belongs to the FAM149 family.</text>
</comment>
<dbReference type="InterPro" id="IPR039630">
    <property type="entry name" value="FAM149"/>
</dbReference>
<name>A0A7R9H309_TIMCR</name>
<gene>
    <name evidence="4" type="ORF">TCEB3V08_LOCUS8328</name>
</gene>
<accession>A0A7R9H309</accession>
<evidence type="ECO:0000313" key="4">
    <source>
        <dbReference type="EMBL" id="CAD7406090.1"/>
    </source>
</evidence>
<reference evidence="4" key="1">
    <citation type="submission" date="2020-11" db="EMBL/GenBank/DDBJ databases">
        <authorList>
            <person name="Tran Van P."/>
        </authorList>
    </citation>
    <scope>NUCLEOTIDE SEQUENCE</scope>
</reference>
<dbReference type="AlphaFoldDB" id="A0A7R9H309"/>
<dbReference type="EMBL" id="OC319701">
    <property type="protein sequence ID" value="CAD7406090.1"/>
    <property type="molecule type" value="Genomic_DNA"/>
</dbReference>
<evidence type="ECO:0000256" key="1">
    <source>
        <dbReference type="ARBA" id="ARBA00008309"/>
    </source>
</evidence>
<dbReference type="PANTHER" id="PTHR31997:SF1">
    <property type="entry name" value="AGAP003710-PA"/>
    <property type="match status" value="1"/>
</dbReference>
<proteinExistence type="inferred from homology"/>
<dbReference type="PANTHER" id="PTHR31997">
    <property type="entry name" value="AGAP003710-PA"/>
    <property type="match status" value="1"/>
</dbReference>
<feature type="region of interest" description="Disordered" evidence="2">
    <location>
        <begin position="425"/>
        <end position="450"/>
    </location>
</feature>
<dbReference type="Pfam" id="PF12516">
    <property type="entry name" value="DUF3719"/>
    <property type="match status" value="1"/>
</dbReference>
<feature type="domain" description="DUF3719" evidence="3">
    <location>
        <begin position="153"/>
        <end position="176"/>
    </location>
</feature>
<sequence>MDVKLGLVRRNTRARVGPKVKLSRQQPLPEPPDSMTILTKSHFEGNKFPKIDSQTFSPFAKTTAEDKFQCGSGARSLESDFNIVCDGDDEDGEAFWQTSEGTGSSLGQSVASFMSWSDEIEVETTKKVQDLVDQMEHAFYGEDLSENLQGSQLEECQHWREKFPHLRIVGTNIQPSSAYNDCDDTVIEEEEEIIASHGSYEESTAYSAAISLNTSRCDKQYTPSQISRTPTHLGDGQKELETLRDHVRESVKDEIFSYLWPKVIKSLEPALKVYAERTLSSRTGSFQSLNNIDLGESLSVSQKSLSVRLSANQSSRLTSRIPKIMSDADKTSEWRHGKTLDRTIGNSPHCSLNSKSPCHNLPSVVDHQGRGETAHKRNTAILQTTLDRAKVKKQQGRQVSAVPSPTNWSRHVTLPPIENLEIRSKASSSPRYRSNSVVTTPRNTTLDSRPNTTAFRKMSLSPIHIPSVFGEPVVGLSRLELAKQLLETHHENVYDRSDTFLNTLTRSRFPLPGTLAHSWTRWSTHFTIHNLDWKPSGYR</sequence>
<evidence type="ECO:0000256" key="2">
    <source>
        <dbReference type="SAM" id="MobiDB-lite"/>
    </source>
</evidence>
<dbReference type="InterPro" id="IPR022194">
    <property type="entry name" value="DUF3719"/>
</dbReference>
<evidence type="ECO:0000259" key="3">
    <source>
        <dbReference type="Pfam" id="PF12516"/>
    </source>
</evidence>
<organism evidence="4">
    <name type="scientific">Timema cristinae</name>
    <name type="common">Walking stick</name>
    <dbReference type="NCBI Taxonomy" id="61476"/>
    <lineage>
        <taxon>Eukaryota</taxon>
        <taxon>Metazoa</taxon>
        <taxon>Ecdysozoa</taxon>
        <taxon>Arthropoda</taxon>
        <taxon>Hexapoda</taxon>
        <taxon>Insecta</taxon>
        <taxon>Pterygota</taxon>
        <taxon>Neoptera</taxon>
        <taxon>Polyneoptera</taxon>
        <taxon>Phasmatodea</taxon>
        <taxon>Timematodea</taxon>
        <taxon>Timematoidea</taxon>
        <taxon>Timematidae</taxon>
        <taxon>Timema</taxon>
    </lineage>
</organism>
<protein>
    <recommendedName>
        <fullName evidence="3">DUF3719 domain-containing protein</fullName>
    </recommendedName>
</protein>